<feature type="compositionally biased region" description="Acidic residues" evidence="1">
    <location>
        <begin position="142"/>
        <end position="160"/>
    </location>
</feature>
<dbReference type="AlphaFoldDB" id="A0A074VP13"/>
<name>A0A074VP13_AURM1</name>
<gene>
    <name evidence="2" type="ORF">M437DRAFT_66652</name>
</gene>
<dbReference type="RefSeq" id="XP_040879246.1">
    <property type="nucleotide sequence ID" value="XM_041024801.1"/>
</dbReference>
<evidence type="ECO:0000256" key="1">
    <source>
        <dbReference type="SAM" id="MobiDB-lite"/>
    </source>
</evidence>
<evidence type="ECO:0000313" key="2">
    <source>
        <dbReference type="EMBL" id="KEQ62223.1"/>
    </source>
</evidence>
<sequence>MSWFEPLELAIKLYNDGNNEVCVAQVESILNDSLPPYPRMRCHILLGHAPDNWYEAETARFRAENYLAHWHLHRPAAGTPARARRERLEKEIRDLLDDLDEELRSWRPDDWYEHQLFWTEADAQDRNVAITEALKEWYGEQVEGEDAEEEAAEEPEGEEENITKGEAEKVAERAEGEYEKVAKQVEDEGKVAAEQAEGKK</sequence>
<dbReference type="GeneID" id="63918174"/>
<feature type="region of interest" description="Disordered" evidence="1">
    <location>
        <begin position="140"/>
        <end position="167"/>
    </location>
</feature>
<proteinExistence type="predicted"/>
<evidence type="ECO:0000313" key="3">
    <source>
        <dbReference type="Proteomes" id="UP000030672"/>
    </source>
</evidence>
<dbReference type="Proteomes" id="UP000030672">
    <property type="component" value="Unassembled WGS sequence"/>
</dbReference>
<keyword evidence="3" id="KW-1185">Reference proteome</keyword>
<dbReference type="EMBL" id="KL584835">
    <property type="protein sequence ID" value="KEQ62223.1"/>
    <property type="molecule type" value="Genomic_DNA"/>
</dbReference>
<accession>A0A074VP13</accession>
<organism evidence="2 3">
    <name type="scientific">Aureobasidium melanogenum (strain CBS 110374)</name>
    <name type="common">Aureobasidium pullulans var. melanogenum</name>
    <dbReference type="NCBI Taxonomy" id="1043003"/>
    <lineage>
        <taxon>Eukaryota</taxon>
        <taxon>Fungi</taxon>
        <taxon>Dikarya</taxon>
        <taxon>Ascomycota</taxon>
        <taxon>Pezizomycotina</taxon>
        <taxon>Dothideomycetes</taxon>
        <taxon>Dothideomycetidae</taxon>
        <taxon>Dothideales</taxon>
        <taxon>Saccotheciaceae</taxon>
        <taxon>Aureobasidium</taxon>
    </lineage>
</organism>
<reference evidence="2 3" key="1">
    <citation type="journal article" date="2014" name="BMC Genomics">
        <title>Genome sequencing of four Aureobasidium pullulans varieties: biotechnological potential, stress tolerance, and description of new species.</title>
        <authorList>
            <person name="Gostin Ar C."/>
            <person name="Ohm R.A."/>
            <person name="Kogej T."/>
            <person name="Sonjak S."/>
            <person name="Turk M."/>
            <person name="Zajc J."/>
            <person name="Zalar P."/>
            <person name="Grube M."/>
            <person name="Sun H."/>
            <person name="Han J."/>
            <person name="Sharma A."/>
            <person name="Chiniquy J."/>
            <person name="Ngan C.Y."/>
            <person name="Lipzen A."/>
            <person name="Barry K."/>
            <person name="Grigoriev I.V."/>
            <person name="Gunde-Cimerman N."/>
        </authorList>
    </citation>
    <scope>NUCLEOTIDE SEQUENCE [LARGE SCALE GENOMIC DNA]</scope>
    <source>
        <strain evidence="2 3">CBS 110374</strain>
    </source>
</reference>
<protein>
    <submittedName>
        <fullName evidence="2">Uncharacterized protein</fullName>
    </submittedName>
</protein>
<dbReference type="HOGENOM" id="CLU_118651_0_0_1"/>